<dbReference type="GO" id="GO:0005829">
    <property type="term" value="C:cytosol"/>
    <property type="evidence" value="ECO:0007669"/>
    <property type="project" value="TreeGrafter"/>
</dbReference>
<evidence type="ECO:0000313" key="5">
    <source>
        <dbReference type="Proteomes" id="UP000250043"/>
    </source>
</evidence>
<evidence type="ECO:0000256" key="3">
    <source>
        <dbReference type="PIRSR" id="PIRSR613078-2"/>
    </source>
</evidence>
<dbReference type="CDD" id="cd07067">
    <property type="entry name" value="HP_PGM_like"/>
    <property type="match status" value="1"/>
</dbReference>
<dbReference type="PANTHER" id="PTHR46517:SF1">
    <property type="entry name" value="FRUCTOSE-2,6-BISPHOSPHATASE TIGAR"/>
    <property type="match status" value="1"/>
</dbReference>
<evidence type="ECO:0000313" key="4">
    <source>
        <dbReference type="EMBL" id="OCH86900.1"/>
    </source>
</evidence>
<dbReference type="EMBL" id="KV722507">
    <property type="protein sequence ID" value="OCH86900.1"/>
    <property type="molecule type" value="Genomic_DNA"/>
</dbReference>
<feature type="active site" description="Proton donor/acceptor" evidence="2">
    <location>
        <position position="85"/>
    </location>
</feature>
<dbReference type="InterPro" id="IPR051695">
    <property type="entry name" value="Phosphoglycerate_Mutase"/>
</dbReference>
<dbReference type="SMART" id="SM00855">
    <property type="entry name" value="PGAM"/>
    <property type="match status" value="1"/>
</dbReference>
<proteinExistence type="predicted"/>
<protein>
    <submittedName>
        <fullName evidence="4">Phosphoglycerate mutase-like protein</fullName>
    </submittedName>
</protein>
<feature type="active site" description="Tele-phosphohistidine intermediate" evidence="2">
    <location>
        <position position="11"/>
    </location>
</feature>
<feature type="binding site" evidence="3">
    <location>
        <begin position="10"/>
        <end position="17"/>
    </location>
    <ligand>
        <name>substrate</name>
    </ligand>
</feature>
<dbReference type="InterPro" id="IPR013078">
    <property type="entry name" value="His_Pase_superF_clade-1"/>
</dbReference>
<dbReference type="AlphaFoldDB" id="A0A8E2AR90"/>
<dbReference type="SUPFAM" id="SSF53254">
    <property type="entry name" value="Phosphoglycerate mutase-like"/>
    <property type="match status" value="1"/>
</dbReference>
<dbReference type="OrthoDB" id="354304at2759"/>
<reference evidence="4 5" key="1">
    <citation type="submission" date="2016-07" db="EMBL/GenBank/DDBJ databases">
        <title>Draft genome of the white-rot fungus Obba rivulosa 3A-2.</title>
        <authorList>
            <consortium name="DOE Joint Genome Institute"/>
            <person name="Miettinen O."/>
            <person name="Riley R."/>
            <person name="Acob R."/>
            <person name="Barry K."/>
            <person name="Cullen D."/>
            <person name="De Vries R."/>
            <person name="Hainaut M."/>
            <person name="Hatakka A."/>
            <person name="Henrissat B."/>
            <person name="Hilden K."/>
            <person name="Kuo R."/>
            <person name="Labutti K."/>
            <person name="Lipzen A."/>
            <person name="Makela M.R."/>
            <person name="Sandor L."/>
            <person name="Spatafora J.W."/>
            <person name="Grigoriev I.V."/>
            <person name="Hibbett D.S."/>
        </authorList>
    </citation>
    <scope>NUCLEOTIDE SEQUENCE [LARGE SCALE GENOMIC DNA]</scope>
    <source>
        <strain evidence="4 5">3A-2</strain>
    </source>
</reference>
<dbReference type="InterPro" id="IPR001345">
    <property type="entry name" value="PG/BPGM_mutase_AS"/>
</dbReference>
<dbReference type="PANTHER" id="PTHR46517">
    <property type="entry name" value="FRUCTOSE-2,6-BISPHOSPHATASE TIGAR"/>
    <property type="match status" value="1"/>
</dbReference>
<dbReference type="PROSITE" id="PS00175">
    <property type="entry name" value="PG_MUTASE"/>
    <property type="match status" value="1"/>
</dbReference>
<evidence type="ECO:0000256" key="1">
    <source>
        <dbReference type="ARBA" id="ARBA00022801"/>
    </source>
</evidence>
<feature type="binding site" evidence="3">
    <location>
        <position position="60"/>
    </location>
    <ligand>
        <name>substrate</name>
    </ligand>
</feature>
<dbReference type="InterPro" id="IPR029033">
    <property type="entry name" value="His_PPase_superfam"/>
</dbReference>
<dbReference type="Gene3D" id="3.40.50.1240">
    <property type="entry name" value="Phosphoglycerate mutase-like"/>
    <property type="match status" value="1"/>
</dbReference>
<evidence type="ECO:0000256" key="2">
    <source>
        <dbReference type="PIRSR" id="PIRSR613078-1"/>
    </source>
</evidence>
<keyword evidence="1" id="KW-0378">Hydrolase</keyword>
<organism evidence="4 5">
    <name type="scientific">Obba rivulosa</name>
    <dbReference type="NCBI Taxonomy" id="1052685"/>
    <lineage>
        <taxon>Eukaryota</taxon>
        <taxon>Fungi</taxon>
        <taxon>Dikarya</taxon>
        <taxon>Basidiomycota</taxon>
        <taxon>Agaricomycotina</taxon>
        <taxon>Agaricomycetes</taxon>
        <taxon>Polyporales</taxon>
        <taxon>Gelatoporiaceae</taxon>
        <taxon>Obba</taxon>
    </lineage>
</organism>
<dbReference type="Pfam" id="PF00300">
    <property type="entry name" value="His_Phos_1"/>
    <property type="match status" value="1"/>
</dbReference>
<sequence>MIVARVYLVRHGETEENRQGIMQGQLDTELNAAGIEQAQLTAKALEAVPFERAYTSDLIRAAWTTEIILSKHRGVTLESQVALRERFLGDWQGRKVEGRGVAPPNIEMSSAFVERATAWWETTIVGYTRLLRPEAREGPAHVLAVSHGGFIGTLITNLISSGKVRCAEGVRVGRCWNTSISVVELDEHGTGTLVRYGDVAHLKVNLVEENVDEEK</sequence>
<dbReference type="GO" id="GO:0043456">
    <property type="term" value="P:regulation of pentose-phosphate shunt"/>
    <property type="evidence" value="ECO:0007669"/>
    <property type="project" value="TreeGrafter"/>
</dbReference>
<accession>A0A8E2AR90</accession>
<name>A0A8E2AR90_9APHY</name>
<keyword evidence="5" id="KW-1185">Reference proteome</keyword>
<dbReference type="GO" id="GO:0004331">
    <property type="term" value="F:fructose-2,6-bisphosphate 2-phosphatase activity"/>
    <property type="evidence" value="ECO:0007669"/>
    <property type="project" value="TreeGrafter"/>
</dbReference>
<gene>
    <name evidence="4" type="ORF">OBBRIDRAFT_737093</name>
</gene>
<dbReference type="Proteomes" id="UP000250043">
    <property type="component" value="Unassembled WGS sequence"/>
</dbReference>
<dbReference type="GO" id="GO:0045820">
    <property type="term" value="P:negative regulation of glycolytic process"/>
    <property type="evidence" value="ECO:0007669"/>
    <property type="project" value="TreeGrafter"/>
</dbReference>